<feature type="domain" description="Plastocyanin-like" evidence="21">
    <location>
        <begin position="367"/>
        <end position="500"/>
    </location>
</feature>
<comment type="caution">
    <text evidence="23">The sequence shown here is derived from an EMBL/GenBank/DDBJ whole genome shotgun (WGS) entry which is preliminary data.</text>
</comment>
<keyword evidence="10" id="KW-0560">Oxidoreductase</keyword>
<dbReference type="InterPro" id="IPR008972">
    <property type="entry name" value="Cupredoxin"/>
</dbReference>
<evidence type="ECO:0000259" key="22">
    <source>
        <dbReference type="Pfam" id="PF07732"/>
    </source>
</evidence>
<keyword evidence="6" id="KW-0479">Metal-binding</keyword>
<evidence type="ECO:0000256" key="9">
    <source>
        <dbReference type="ARBA" id="ARBA00022989"/>
    </source>
</evidence>
<keyword evidence="4" id="KW-0410">Iron transport</keyword>
<dbReference type="Pfam" id="PF07732">
    <property type="entry name" value="Cu-oxidase_3"/>
    <property type="match status" value="1"/>
</dbReference>
<evidence type="ECO:0000259" key="20">
    <source>
        <dbReference type="Pfam" id="PF00394"/>
    </source>
</evidence>
<dbReference type="PROSITE" id="PS00080">
    <property type="entry name" value="MULTICOPPER_OXIDASE2"/>
    <property type="match status" value="1"/>
</dbReference>
<evidence type="ECO:0000259" key="21">
    <source>
        <dbReference type="Pfam" id="PF07731"/>
    </source>
</evidence>
<dbReference type="Proteomes" id="UP000254866">
    <property type="component" value="Unassembled WGS sequence"/>
</dbReference>
<evidence type="ECO:0000256" key="11">
    <source>
        <dbReference type="ARBA" id="ARBA00023004"/>
    </source>
</evidence>
<keyword evidence="7 19" id="KW-0732">Signal</keyword>
<keyword evidence="15" id="KW-0325">Glycoprotein</keyword>
<dbReference type="EMBL" id="NPIC01000002">
    <property type="protein sequence ID" value="RDL38450.1"/>
    <property type="molecule type" value="Genomic_DNA"/>
</dbReference>
<dbReference type="SUPFAM" id="SSF49503">
    <property type="entry name" value="Cupredoxins"/>
    <property type="match status" value="3"/>
</dbReference>
<evidence type="ECO:0000256" key="12">
    <source>
        <dbReference type="ARBA" id="ARBA00023008"/>
    </source>
</evidence>
<dbReference type="CDD" id="cd13877">
    <property type="entry name" value="CuRO_2_Fet3p_like"/>
    <property type="match status" value="1"/>
</dbReference>
<protein>
    <recommendedName>
        <fullName evidence="25">Iron transport multicopper oxidase FET3</fullName>
    </recommendedName>
</protein>
<evidence type="ECO:0000256" key="17">
    <source>
        <dbReference type="SAM" id="MobiDB-lite"/>
    </source>
</evidence>
<evidence type="ECO:0000256" key="13">
    <source>
        <dbReference type="ARBA" id="ARBA00023065"/>
    </source>
</evidence>
<dbReference type="AlphaFoldDB" id="A0A370TSE5"/>
<proteinExistence type="inferred from homology"/>
<keyword evidence="12" id="KW-0186">Copper</keyword>
<accession>A0A370TSE5</accession>
<evidence type="ECO:0000256" key="1">
    <source>
        <dbReference type="ARBA" id="ARBA00010609"/>
    </source>
</evidence>
<dbReference type="PANTHER" id="PTHR11709">
    <property type="entry name" value="MULTI-COPPER OXIDASE"/>
    <property type="match status" value="1"/>
</dbReference>
<dbReference type="CDD" id="cd13851">
    <property type="entry name" value="CuRO_1_Fet3p"/>
    <property type="match status" value="1"/>
</dbReference>
<evidence type="ECO:0000256" key="8">
    <source>
        <dbReference type="ARBA" id="ARBA00022737"/>
    </source>
</evidence>
<feature type="domain" description="Plastocyanin-like" evidence="20">
    <location>
        <begin position="158"/>
        <end position="305"/>
    </location>
</feature>
<dbReference type="FunFam" id="2.60.40.420:FF:000025">
    <property type="entry name" value="FET5p Multicopper oxidase"/>
    <property type="match status" value="1"/>
</dbReference>
<dbReference type="FunFam" id="2.60.40.420:FF:000022">
    <property type="entry name" value="FET5p Multicopper oxidase"/>
    <property type="match status" value="1"/>
</dbReference>
<evidence type="ECO:0000256" key="7">
    <source>
        <dbReference type="ARBA" id="ARBA00022729"/>
    </source>
</evidence>
<dbReference type="InterPro" id="IPR011707">
    <property type="entry name" value="Cu-oxidase-like_N"/>
</dbReference>
<evidence type="ECO:0008006" key="25">
    <source>
        <dbReference type="Google" id="ProtNLM"/>
    </source>
</evidence>
<evidence type="ECO:0000256" key="6">
    <source>
        <dbReference type="ARBA" id="ARBA00022723"/>
    </source>
</evidence>
<dbReference type="FunFam" id="2.60.40.420:FF:000024">
    <property type="entry name" value="FET5p Multicopper oxidase"/>
    <property type="match status" value="1"/>
</dbReference>
<dbReference type="InterPro" id="IPR001117">
    <property type="entry name" value="Cu-oxidase_2nd"/>
</dbReference>
<feature type="transmembrane region" description="Helical" evidence="18">
    <location>
        <begin position="557"/>
        <end position="577"/>
    </location>
</feature>
<comment type="subcellular location">
    <subcellularLocation>
        <location evidence="16">Cell membrane</location>
        <topology evidence="16">Single-pass type I membrane protein</topology>
        <orientation evidence="16">Extracellular side</orientation>
    </subcellularLocation>
</comment>
<dbReference type="OrthoDB" id="2121828at2759"/>
<evidence type="ECO:0000256" key="2">
    <source>
        <dbReference type="ARBA" id="ARBA00022448"/>
    </source>
</evidence>
<evidence type="ECO:0000256" key="3">
    <source>
        <dbReference type="ARBA" id="ARBA00022475"/>
    </source>
</evidence>
<keyword evidence="9 18" id="KW-1133">Transmembrane helix</keyword>
<dbReference type="InterPro" id="IPR011706">
    <property type="entry name" value="Cu-oxidase_C"/>
</dbReference>
<evidence type="ECO:0000256" key="19">
    <source>
        <dbReference type="SAM" id="SignalP"/>
    </source>
</evidence>
<dbReference type="Pfam" id="PF00394">
    <property type="entry name" value="Cu-oxidase"/>
    <property type="match status" value="1"/>
</dbReference>
<reference evidence="23 24" key="1">
    <citation type="journal article" date="2018" name="IMA Fungus">
        <title>IMA Genome-F 9: Draft genome sequence of Annulohypoxylon stygium, Aspergillus mulundensis, Berkeleyomyces basicola (syn. Thielaviopsis basicola), Ceratocystis smalleyi, two Cercospora beticola strains, Coleophoma cylindrospora, Fusarium fracticaudum, Phialophora cf. hyalina, and Morchella septimelata.</title>
        <authorList>
            <person name="Wingfield B.D."/>
            <person name="Bills G.F."/>
            <person name="Dong Y."/>
            <person name="Huang W."/>
            <person name="Nel W.J."/>
            <person name="Swalarsk-Parry B.S."/>
            <person name="Vaghefi N."/>
            <person name="Wilken P.M."/>
            <person name="An Z."/>
            <person name="de Beer Z.W."/>
            <person name="De Vos L."/>
            <person name="Chen L."/>
            <person name="Duong T.A."/>
            <person name="Gao Y."/>
            <person name="Hammerbacher A."/>
            <person name="Kikkert J.R."/>
            <person name="Li Y."/>
            <person name="Li H."/>
            <person name="Li K."/>
            <person name="Li Q."/>
            <person name="Liu X."/>
            <person name="Ma X."/>
            <person name="Naidoo K."/>
            <person name="Pethybridge S.J."/>
            <person name="Sun J."/>
            <person name="Steenkamp E.T."/>
            <person name="van der Nest M.A."/>
            <person name="van Wyk S."/>
            <person name="Wingfield M.J."/>
            <person name="Xiong C."/>
            <person name="Yue Q."/>
            <person name="Zhang X."/>
        </authorList>
    </citation>
    <scope>NUCLEOTIDE SEQUENCE [LARGE SCALE GENOMIC DNA]</scope>
    <source>
        <strain evidence="23 24">BP 5553</strain>
    </source>
</reference>
<evidence type="ECO:0000256" key="18">
    <source>
        <dbReference type="SAM" id="Phobius"/>
    </source>
</evidence>
<keyword evidence="2" id="KW-0813">Transport</keyword>
<dbReference type="InterPro" id="IPR044130">
    <property type="entry name" value="CuRO_2_Fet3-like"/>
</dbReference>
<dbReference type="InterPro" id="IPR033138">
    <property type="entry name" value="Cu_oxidase_CS"/>
</dbReference>
<dbReference type="STRING" id="2656787.A0A370TSE5"/>
<dbReference type="GO" id="GO:0004322">
    <property type="term" value="F:ferroxidase activity"/>
    <property type="evidence" value="ECO:0007669"/>
    <property type="project" value="TreeGrafter"/>
</dbReference>
<evidence type="ECO:0000256" key="5">
    <source>
        <dbReference type="ARBA" id="ARBA00022692"/>
    </source>
</evidence>
<keyword evidence="13" id="KW-0406">Ion transport</keyword>
<dbReference type="PROSITE" id="PS00079">
    <property type="entry name" value="MULTICOPPER_OXIDASE1"/>
    <property type="match status" value="1"/>
</dbReference>
<feature type="compositionally biased region" description="Polar residues" evidence="17">
    <location>
        <begin position="607"/>
        <end position="616"/>
    </location>
</feature>
<dbReference type="InterPro" id="IPR002355">
    <property type="entry name" value="Cu_oxidase_Cu_BS"/>
</dbReference>
<evidence type="ECO:0000313" key="24">
    <source>
        <dbReference type="Proteomes" id="UP000254866"/>
    </source>
</evidence>
<dbReference type="InterPro" id="IPR045087">
    <property type="entry name" value="Cu-oxidase_fam"/>
</dbReference>
<feature type="chain" id="PRO_5017026227" description="Iron transport multicopper oxidase FET3" evidence="19">
    <location>
        <begin position="25"/>
        <end position="616"/>
    </location>
</feature>
<sequence>MAISLSYFPILSGLLLAFALLAEAATVTYDFKISWVRANPDGLSERPVIGINGQWPPPIMRATIGDRVIVNVDNQLGNQSTSLHFHGIFQNGSVTMDGARQVTQCSITPGSQLKYNFTVEQSGTYWYHSHGQGQYPDGIRAPFFISDPKFPYQEEVDEEFILSVSDWYHEEMQDLIPKFLYKGNPTGAEPVPQSALMNDTQNLTVSVQPGKTYLFHMVNIGAFAGQYVWFEGHNMTIVEVDGVFTDKAEAEMIYLSAAQRCSFLITTKNDTTANYAIVASMDTSLFDVMPDDLNWNSTGWLVYDKEKPLPDPAEVDELIEFDDFTLVPFDKQPLFPEPDQTITFDVIMDMLGDGKPYAFFNNISYAAQKVPTLYTAMTAGKDAVNPLVYGEYSHSFVLEKDQIVEIVVNNHDSGKHPFHLHGHHFQSIVRSDEEAGDFDATNATQTGYPAIPMRRDTIVLHPNGNTVLRFKADNPGVWLFHCHIEWHMDQGLVATMVEAPLELQKTLIIPDDHIAACKAEKVPFAGNAAGNTDDLLDLSGANEAHAPLPDGFTPRGIVALTFSIVAALLGLAVISWYGMADMGAASRAAEERRITGMSQGAAASSSRQSVEQSKAG</sequence>
<keyword evidence="3" id="KW-1003">Cell membrane</keyword>
<evidence type="ECO:0000256" key="14">
    <source>
        <dbReference type="ARBA" id="ARBA00023136"/>
    </source>
</evidence>
<dbReference type="RefSeq" id="XP_031871106.1">
    <property type="nucleotide sequence ID" value="XM_032011413.1"/>
</dbReference>
<dbReference type="Gene3D" id="2.60.40.420">
    <property type="entry name" value="Cupredoxins - blue copper proteins"/>
    <property type="match status" value="3"/>
</dbReference>
<feature type="region of interest" description="Disordered" evidence="17">
    <location>
        <begin position="595"/>
        <end position="616"/>
    </location>
</feature>
<feature type="signal peptide" evidence="19">
    <location>
        <begin position="1"/>
        <end position="24"/>
    </location>
</feature>
<keyword evidence="24" id="KW-1185">Reference proteome</keyword>
<dbReference type="GO" id="GO:0033215">
    <property type="term" value="P:reductive iron assimilation"/>
    <property type="evidence" value="ECO:0007669"/>
    <property type="project" value="TreeGrafter"/>
</dbReference>
<evidence type="ECO:0000313" key="23">
    <source>
        <dbReference type="EMBL" id="RDL38450.1"/>
    </source>
</evidence>
<dbReference type="PANTHER" id="PTHR11709:SF361">
    <property type="entry name" value="IRON TRANSPORT MULTICOPPER OXIDASE FET3"/>
    <property type="match status" value="1"/>
</dbReference>
<name>A0A370TSE5_9HELO</name>
<keyword evidence="11" id="KW-0408">Iron</keyword>
<feature type="domain" description="Plastocyanin-like" evidence="22">
    <location>
        <begin position="33"/>
        <end position="148"/>
    </location>
</feature>
<keyword evidence="5 18" id="KW-0812">Transmembrane</keyword>
<keyword evidence="8" id="KW-0677">Repeat</keyword>
<dbReference type="Pfam" id="PF07731">
    <property type="entry name" value="Cu-oxidase_2"/>
    <property type="match status" value="1"/>
</dbReference>
<organism evidence="23 24">
    <name type="scientific">Venustampulla echinocandica</name>
    <dbReference type="NCBI Taxonomy" id="2656787"/>
    <lineage>
        <taxon>Eukaryota</taxon>
        <taxon>Fungi</taxon>
        <taxon>Dikarya</taxon>
        <taxon>Ascomycota</taxon>
        <taxon>Pezizomycotina</taxon>
        <taxon>Leotiomycetes</taxon>
        <taxon>Helotiales</taxon>
        <taxon>Pleuroascaceae</taxon>
        <taxon>Venustampulla</taxon>
    </lineage>
</organism>
<dbReference type="GeneID" id="43595639"/>
<evidence type="ECO:0000256" key="16">
    <source>
        <dbReference type="ARBA" id="ARBA00037814"/>
    </source>
</evidence>
<evidence type="ECO:0000256" key="4">
    <source>
        <dbReference type="ARBA" id="ARBA00022496"/>
    </source>
</evidence>
<keyword evidence="14 18" id="KW-0472">Membrane</keyword>
<comment type="similarity">
    <text evidence="1">Belongs to the multicopper oxidase family.</text>
</comment>
<gene>
    <name evidence="23" type="ORF">BP5553_02790</name>
</gene>
<evidence type="ECO:0000256" key="15">
    <source>
        <dbReference type="ARBA" id="ARBA00023180"/>
    </source>
</evidence>
<dbReference type="GO" id="GO:0010106">
    <property type="term" value="P:cellular response to iron ion starvation"/>
    <property type="evidence" value="ECO:0007669"/>
    <property type="project" value="TreeGrafter"/>
</dbReference>
<dbReference type="GO" id="GO:0005507">
    <property type="term" value="F:copper ion binding"/>
    <property type="evidence" value="ECO:0007669"/>
    <property type="project" value="InterPro"/>
</dbReference>
<dbReference type="CDD" id="cd13899">
    <property type="entry name" value="CuRO_3_Fet3p"/>
    <property type="match status" value="1"/>
</dbReference>
<evidence type="ECO:0000256" key="10">
    <source>
        <dbReference type="ARBA" id="ARBA00023002"/>
    </source>
</evidence>
<dbReference type="GO" id="GO:0033573">
    <property type="term" value="C:high-affinity iron permease complex"/>
    <property type="evidence" value="ECO:0007669"/>
    <property type="project" value="TreeGrafter"/>
</dbReference>